<dbReference type="PIR" id="A83162">
    <property type="entry name" value="A83162"/>
</dbReference>
<dbReference type="PaxDb" id="208964-PA3869"/>
<dbReference type="STRING" id="208964.PA3869"/>
<dbReference type="RefSeq" id="WP_003119263.1">
    <property type="nucleotide sequence ID" value="NC_002516.2"/>
</dbReference>
<dbReference type="SMR" id="Q9HXD7"/>
<dbReference type="AlphaFoldDB" id="Q9HXD7"/>
<dbReference type="InterPro" id="IPR027417">
    <property type="entry name" value="P-loop_NTPase"/>
</dbReference>
<evidence type="ECO:0000313" key="2">
    <source>
        <dbReference type="Proteomes" id="UP000002438"/>
    </source>
</evidence>
<dbReference type="PANTHER" id="PTHR35894">
    <property type="entry name" value="GENERAL SECRETION PATHWAY PROTEIN A-RELATED"/>
    <property type="match status" value="1"/>
</dbReference>
<reference evidence="1 2" key="1">
    <citation type="journal article" date="2000" name="Nature">
        <title>Complete genome sequence of Pseudomonas aeruginosa PAO1, an opportunistic pathogen.</title>
        <authorList>
            <person name="Stover C.K."/>
            <person name="Pham X.Q."/>
            <person name="Erwin A.L."/>
            <person name="Mizoguchi S.D."/>
            <person name="Warrener P."/>
            <person name="Hickey M.J."/>
            <person name="Brinkman F.S."/>
            <person name="Hufnagle W.O."/>
            <person name="Kowalik D.J."/>
            <person name="Lagrou M."/>
            <person name="Garber R.L."/>
            <person name="Goltry L."/>
            <person name="Tolentino E."/>
            <person name="Westbrock-Wadman S."/>
            <person name="Yuan Y."/>
            <person name="Brody L.L."/>
            <person name="Coulter S.N."/>
            <person name="Folger K.R."/>
            <person name="Kas A."/>
            <person name="Larbig K."/>
            <person name="Lim R."/>
            <person name="Smith K."/>
            <person name="Spencer D."/>
            <person name="Wong G.K."/>
            <person name="Wu Z."/>
            <person name="Paulsen I.T."/>
            <person name="Reizer J."/>
            <person name="Saier M.H."/>
            <person name="Hancock R.E."/>
            <person name="Lory S."/>
            <person name="Olson M.V."/>
        </authorList>
    </citation>
    <scope>NUCLEOTIDE SEQUENCE [LARGE SCALE GENOMIC DNA]</scope>
    <source>
        <strain evidence="2">ATCC 15692 / DSM 22644 / CIP 104116 / JCM 14847 / LMG 12228 / 1C / PRS 101 / PAO1</strain>
    </source>
</reference>
<protein>
    <recommendedName>
        <fullName evidence="3">AAA family ATPase</fullName>
    </recommendedName>
</protein>
<dbReference type="PATRIC" id="fig|208964.12.peg.4052"/>
<dbReference type="PANTHER" id="PTHR35894:SF1">
    <property type="entry name" value="PHOSPHORIBULOKINASE _ URIDINE KINASE FAMILY"/>
    <property type="match status" value="1"/>
</dbReference>
<dbReference type="InterPro" id="IPR052026">
    <property type="entry name" value="ExeA_AAA_ATPase_DNA-bind"/>
</dbReference>
<name>Q9HXD7_PSEAE</name>
<dbReference type="HOGENOM" id="CLU_1968601_0_0_6"/>
<dbReference type="PseudoCAP" id="PA3869"/>
<dbReference type="InParanoid" id="Q9HXD7"/>
<keyword evidence="2" id="KW-1185">Reference proteome</keyword>
<evidence type="ECO:0000313" key="1">
    <source>
        <dbReference type="EMBL" id="AAG07256.1"/>
    </source>
</evidence>
<dbReference type="EMBL" id="AE004091">
    <property type="protein sequence ID" value="AAG07256.1"/>
    <property type="molecule type" value="Genomic_DNA"/>
</dbReference>
<dbReference type="SUPFAM" id="SSF52540">
    <property type="entry name" value="P-loop containing nucleoside triphosphate hydrolases"/>
    <property type="match status" value="1"/>
</dbReference>
<dbReference type="Proteomes" id="UP000002438">
    <property type="component" value="Chromosome"/>
</dbReference>
<dbReference type="RefSeq" id="NP_252558.1">
    <property type="nucleotide sequence ID" value="NC_002516.2"/>
</dbReference>
<dbReference type="OrthoDB" id="9783370at2"/>
<dbReference type="PhylomeDB" id="Q9HXD7"/>
<dbReference type="KEGG" id="pae:PA3869"/>
<proteinExistence type="predicted"/>
<organism evidence="1 2">
    <name type="scientific">Pseudomonas aeruginosa (strain ATCC 15692 / DSM 22644 / CIP 104116 / JCM 14847 / LMG 12228 / 1C / PRS 101 / PAO1)</name>
    <dbReference type="NCBI Taxonomy" id="208964"/>
    <lineage>
        <taxon>Bacteria</taxon>
        <taxon>Pseudomonadati</taxon>
        <taxon>Pseudomonadota</taxon>
        <taxon>Gammaproteobacteria</taxon>
        <taxon>Pseudomonadales</taxon>
        <taxon>Pseudomonadaceae</taxon>
        <taxon>Pseudomonas</taxon>
    </lineage>
</organism>
<gene>
    <name evidence="1" type="ordered locus">PA3869</name>
</gene>
<evidence type="ECO:0008006" key="3">
    <source>
        <dbReference type="Google" id="ProtNLM"/>
    </source>
</evidence>
<dbReference type="GeneID" id="878683"/>
<accession>Q9HXD7</accession>
<dbReference type="BioCyc" id="PAER208964:G1FZ6-3941-MONOMER"/>
<sequence length="127" mass="14609">MAIEKHNIKLATFIAALFYDLSTQKQVRIPTQIEKRDRELYELVKKSKRPVALLVDETHDLNGHTLTGLKRLLELAEDDSGRRRLSIVLAGHPKLCNDLRRPTMEEIGYRTDIFELQEKMQSAGLPV</sequence>